<evidence type="ECO:0000256" key="7">
    <source>
        <dbReference type="RuleBase" id="RU004515"/>
    </source>
</evidence>
<dbReference type="PROSITE" id="PS50011">
    <property type="entry name" value="PROTEIN_KINASE_DOM"/>
    <property type="match status" value="1"/>
</dbReference>
<dbReference type="InParanoid" id="A0A671YWY8"/>
<accession>A0A671YWY8</accession>
<dbReference type="PRINTS" id="PR00194">
    <property type="entry name" value="TROPOMYOSIN"/>
</dbReference>
<keyword evidence="11" id="KW-1185">Reference proteome</keyword>
<sequence length="540" mass="61295">MEAIKKKMQMLKLDKENAIDRAEQAESDKKAAEDKCKQLEDELLGLQKKLKGTEDELDKYSEALKDAQEKLELSEKKATDAEGDVASLNRRIQLVEEELDRAQERLATALQKLEEAEKAADESERGMKVIENRAMKDEEKMEIQEMQLKEAKHIAEEADRKYEEVARKLVILEGELERAEERAEIAELKCGDLEEELKNVTNNLKSLEAQSDKYSEKEDKYEEEIKVLNDRLKEAETRAEFAERTVAKLEKTIDDLEGTPRSNPSFQSCFFALFKSLSYLISRFLISDLHDNNIVHRDLKAENVFYTNTYCIKVGDFGFSTSCHPLDVLHTFCGSPPYAAPELFKERGYIGQYADIWALGILLYFMVTASMPFKATNTGRLKCCILQGSYEIPPYVPGSCQEIIKGLLRPVPVDRLTLADIIDSDWMRGIEYPQAYPSCSPTPHHLVEPSHILSSDELNVKAALEDLGINKVQLLNNGVDLRSPITGTYRILLHRIQKKRSVEAVGYSQMYSRGSHNRLTARAGSDGLLSKRHSAVCIIM</sequence>
<dbReference type="SUPFAM" id="SSF57997">
    <property type="entry name" value="Tropomyosin"/>
    <property type="match status" value="1"/>
</dbReference>
<dbReference type="Proteomes" id="UP000472265">
    <property type="component" value="Chromosome 21"/>
</dbReference>
<dbReference type="InterPro" id="IPR011009">
    <property type="entry name" value="Kinase-like_dom_sf"/>
</dbReference>
<reference evidence="10" key="3">
    <citation type="submission" date="2025-09" db="UniProtKB">
        <authorList>
            <consortium name="Ensembl"/>
        </authorList>
    </citation>
    <scope>IDENTIFICATION</scope>
</reference>
<evidence type="ECO:0000256" key="5">
    <source>
        <dbReference type="ARBA" id="ARBA00023203"/>
    </source>
</evidence>
<dbReference type="SMART" id="SM00220">
    <property type="entry name" value="S_TKc"/>
    <property type="match status" value="1"/>
</dbReference>
<name>A0A671YWY8_SPAAU</name>
<dbReference type="GO" id="GO:0003779">
    <property type="term" value="F:actin binding"/>
    <property type="evidence" value="ECO:0007669"/>
    <property type="project" value="UniProtKB-KW"/>
</dbReference>
<keyword evidence="6" id="KW-0206">Cytoskeleton</keyword>
<feature type="domain" description="Protein kinase" evidence="9">
    <location>
        <begin position="71"/>
        <end position="427"/>
    </location>
</feature>
<evidence type="ECO:0000256" key="2">
    <source>
        <dbReference type="ARBA" id="ARBA00009036"/>
    </source>
</evidence>
<proteinExistence type="inferred from homology"/>
<evidence type="ECO:0000256" key="8">
    <source>
        <dbReference type="SAM" id="Coils"/>
    </source>
</evidence>
<dbReference type="InterPro" id="IPR000533">
    <property type="entry name" value="Tropomyosin"/>
</dbReference>
<evidence type="ECO:0000313" key="10">
    <source>
        <dbReference type="Ensembl" id="ENSSAUP00010067483.1"/>
    </source>
</evidence>
<dbReference type="PROSITE" id="PS00326">
    <property type="entry name" value="TROPOMYOSIN"/>
    <property type="match status" value="1"/>
</dbReference>
<dbReference type="Gene3D" id="1.20.5.340">
    <property type="match status" value="1"/>
</dbReference>
<dbReference type="FunFam" id="1.20.5.340:FF:000001">
    <property type="entry name" value="Tropomyosin alpha-1 chain isoform 2"/>
    <property type="match status" value="1"/>
</dbReference>
<keyword evidence="5" id="KW-0009">Actin-binding</keyword>
<dbReference type="Ensembl" id="ENSSAUT00010070643.1">
    <property type="protein sequence ID" value="ENSSAUP00010067483.1"/>
    <property type="gene ID" value="ENSSAUG00010026781.1"/>
</dbReference>
<dbReference type="PANTHER" id="PTHR19269">
    <property type="entry name" value="TROPOMYOSIN"/>
    <property type="match status" value="1"/>
</dbReference>
<keyword evidence="4" id="KW-0514">Muscle protein</keyword>
<reference evidence="10" key="1">
    <citation type="submission" date="2021-04" db="EMBL/GenBank/DDBJ databases">
        <authorList>
            <consortium name="Wellcome Sanger Institute Data Sharing"/>
        </authorList>
    </citation>
    <scope>NUCLEOTIDE SEQUENCE [LARGE SCALE GENOMIC DNA]</scope>
</reference>
<gene>
    <name evidence="10" type="primary">tpm4b</name>
</gene>
<dbReference type="GO" id="GO:0004672">
    <property type="term" value="F:protein kinase activity"/>
    <property type="evidence" value="ECO:0007669"/>
    <property type="project" value="InterPro"/>
</dbReference>
<evidence type="ECO:0000256" key="3">
    <source>
        <dbReference type="ARBA" id="ARBA00023054"/>
    </source>
</evidence>
<dbReference type="Pfam" id="PF00069">
    <property type="entry name" value="Pkinase"/>
    <property type="match status" value="1"/>
</dbReference>
<evidence type="ECO:0000256" key="1">
    <source>
        <dbReference type="ARBA" id="ARBA00004245"/>
    </source>
</evidence>
<keyword evidence="3 8" id="KW-0175">Coiled coil</keyword>
<dbReference type="PROSITE" id="PS00108">
    <property type="entry name" value="PROTEIN_KINASE_ST"/>
    <property type="match status" value="1"/>
</dbReference>
<protein>
    <submittedName>
        <fullName evidence="10">Tropomyosin 4b</fullName>
    </submittedName>
</protein>
<feature type="coiled-coil region" evidence="8">
    <location>
        <begin position="1"/>
        <end position="259"/>
    </location>
</feature>
<dbReference type="GO" id="GO:0005856">
    <property type="term" value="C:cytoskeleton"/>
    <property type="evidence" value="ECO:0007669"/>
    <property type="project" value="UniProtKB-SubCell"/>
</dbReference>
<dbReference type="GO" id="GO:0005524">
    <property type="term" value="F:ATP binding"/>
    <property type="evidence" value="ECO:0007669"/>
    <property type="project" value="InterPro"/>
</dbReference>
<dbReference type="Pfam" id="PF00261">
    <property type="entry name" value="Tropomyosin"/>
    <property type="match status" value="1"/>
</dbReference>
<dbReference type="FunFam" id="1.20.5.170:FF:000001">
    <property type="entry name" value="Tropomyosin alpha-1 chain isoform 1"/>
    <property type="match status" value="1"/>
</dbReference>
<comment type="similarity">
    <text evidence="2 7">Belongs to the tropomyosin family.</text>
</comment>
<evidence type="ECO:0000256" key="6">
    <source>
        <dbReference type="ARBA" id="ARBA00023212"/>
    </source>
</evidence>
<evidence type="ECO:0000313" key="11">
    <source>
        <dbReference type="Proteomes" id="UP000472265"/>
    </source>
</evidence>
<dbReference type="InterPro" id="IPR008271">
    <property type="entry name" value="Ser/Thr_kinase_AS"/>
</dbReference>
<dbReference type="Gene3D" id="1.10.510.10">
    <property type="entry name" value="Transferase(Phosphotransferase) domain 1"/>
    <property type="match status" value="1"/>
</dbReference>
<evidence type="ECO:0000259" key="9">
    <source>
        <dbReference type="PROSITE" id="PS50011"/>
    </source>
</evidence>
<comment type="subcellular location">
    <subcellularLocation>
        <location evidence="1">Cytoplasm</location>
        <location evidence="1">Cytoskeleton</location>
    </subcellularLocation>
</comment>
<evidence type="ECO:0000256" key="4">
    <source>
        <dbReference type="ARBA" id="ARBA00023179"/>
    </source>
</evidence>
<dbReference type="InterPro" id="IPR000719">
    <property type="entry name" value="Prot_kinase_dom"/>
</dbReference>
<dbReference type="AlphaFoldDB" id="A0A671YWY8"/>
<dbReference type="SUPFAM" id="SSF56112">
    <property type="entry name" value="Protein kinase-like (PK-like)"/>
    <property type="match status" value="1"/>
</dbReference>
<dbReference type="Gene3D" id="1.20.5.170">
    <property type="match status" value="1"/>
</dbReference>
<reference evidence="10" key="2">
    <citation type="submission" date="2025-08" db="UniProtKB">
        <authorList>
            <consortium name="Ensembl"/>
        </authorList>
    </citation>
    <scope>IDENTIFICATION</scope>
</reference>
<keyword evidence="6" id="KW-0963">Cytoplasm</keyword>
<organism evidence="10 11">
    <name type="scientific">Sparus aurata</name>
    <name type="common">Gilthead sea bream</name>
    <dbReference type="NCBI Taxonomy" id="8175"/>
    <lineage>
        <taxon>Eukaryota</taxon>
        <taxon>Metazoa</taxon>
        <taxon>Chordata</taxon>
        <taxon>Craniata</taxon>
        <taxon>Vertebrata</taxon>
        <taxon>Euteleostomi</taxon>
        <taxon>Actinopterygii</taxon>
        <taxon>Neopterygii</taxon>
        <taxon>Teleostei</taxon>
        <taxon>Neoteleostei</taxon>
        <taxon>Acanthomorphata</taxon>
        <taxon>Eupercaria</taxon>
        <taxon>Spariformes</taxon>
        <taxon>Sparidae</taxon>
        <taxon>Sparus</taxon>
    </lineage>
</organism>
<dbReference type="GeneTree" id="ENSGT01030000234542"/>